<evidence type="ECO:0000313" key="3">
    <source>
        <dbReference type="Proteomes" id="UP000646911"/>
    </source>
</evidence>
<name>A0ABR6Z3C5_9BURK</name>
<reference evidence="2 3" key="1">
    <citation type="submission" date="2020-08" db="EMBL/GenBank/DDBJ databases">
        <title>Novel species isolated from subtropical streams in China.</title>
        <authorList>
            <person name="Lu H."/>
        </authorList>
    </citation>
    <scope>NUCLEOTIDE SEQUENCE [LARGE SCALE GENOMIC DNA]</scope>
    <source>
        <strain evidence="2 3">NL8W</strain>
    </source>
</reference>
<keyword evidence="3" id="KW-1185">Reference proteome</keyword>
<gene>
    <name evidence="2" type="ORF">H8L47_01405</name>
</gene>
<organism evidence="2 3">
    <name type="scientific">Undibacterium umbellatum</name>
    <dbReference type="NCBI Taxonomy" id="2762300"/>
    <lineage>
        <taxon>Bacteria</taxon>
        <taxon>Pseudomonadati</taxon>
        <taxon>Pseudomonadota</taxon>
        <taxon>Betaproteobacteria</taxon>
        <taxon>Burkholderiales</taxon>
        <taxon>Oxalobacteraceae</taxon>
        <taxon>Undibacterium</taxon>
    </lineage>
</organism>
<dbReference type="RefSeq" id="WP_186951453.1">
    <property type="nucleotide sequence ID" value="NZ_JACOFX010000001.1"/>
</dbReference>
<feature type="compositionally biased region" description="Low complexity" evidence="1">
    <location>
        <begin position="1"/>
        <end position="16"/>
    </location>
</feature>
<proteinExistence type="predicted"/>
<dbReference type="Proteomes" id="UP000646911">
    <property type="component" value="Unassembled WGS sequence"/>
</dbReference>
<comment type="caution">
    <text evidence="2">The sequence shown here is derived from an EMBL/GenBank/DDBJ whole genome shotgun (WGS) entry which is preliminary data.</text>
</comment>
<accession>A0ABR6Z3C5</accession>
<protein>
    <recommendedName>
        <fullName evidence="4">PepSY domain-containing protein</fullName>
    </recommendedName>
</protein>
<evidence type="ECO:0000313" key="2">
    <source>
        <dbReference type="EMBL" id="MBC3906215.1"/>
    </source>
</evidence>
<evidence type="ECO:0008006" key="4">
    <source>
        <dbReference type="Google" id="ProtNLM"/>
    </source>
</evidence>
<evidence type="ECO:0000256" key="1">
    <source>
        <dbReference type="SAM" id="MobiDB-lite"/>
    </source>
</evidence>
<sequence length="92" mass="10013">MAKKAQPIASAIQPQANPVEPTEEAADELKAQADFEPIDRLDRVRALKEAPADAVTAQMLGGIEYFKDANGRTMRVCVADGELCKQEINQTN</sequence>
<dbReference type="EMBL" id="JACOFX010000001">
    <property type="protein sequence ID" value="MBC3906215.1"/>
    <property type="molecule type" value="Genomic_DNA"/>
</dbReference>
<feature type="region of interest" description="Disordered" evidence="1">
    <location>
        <begin position="1"/>
        <end position="28"/>
    </location>
</feature>